<keyword evidence="3" id="KW-0663">Pyridoxal phosphate</keyword>
<dbReference type="InterPro" id="IPR001926">
    <property type="entry name" value="TrpB-like_PALP"/>
</dbReference>
<feature type="domain" description="Tryptophan synthase beta chain-like PALP" evidence="4">
    <location>
        <begin position="5"/>
        <end position="210"/>
    </location>
</feature>
<dbReference type="EMBL" id="UINC01061258">
    <property type="protein sequence ID" value="SVB86646.1"/>
    <property type="molecule type" value="Genomic_DNA"/>
</dbReference>
<accession>A0A382HH92</accession>
<name>A0A382HH92_9ZZZZ</name>
<reference evidence="5" key="1">
    <citation type="submission" date="2018-05" db="EMBL/GenBank/DDBJ databases">
        <authorList>
            <person name="Lanie J.A."/>
            <person name="Ng W.-L."/>
            <person name="Kazmierczak K.M."/>
            <person name="Andrzejewski T.M."/>
            <person name="Davidsen T.M."/>
            <person name="Wayne K.J."/>
            <person name="Tettelin H."/>
            <person name="Glass J.I."/>
            <person name="Rusch D."/>
            <person name="Podicherti R."/>
            <person name="Tsui H.-C.T."/>
            <person name="Winkler M.E."/>
        </authorList>
    </citation>
    <scope>NUCLEOTIDE SEQUENCE</scope>
</reference>
<dbReference type="Gene3D" id="3.40.50.1100">
    <property type="match status" value="2"/>
</dbReference>
<evidence type="ECO:0000256" key="1">
    <source>
        <dbReference type="ARBA" id="ARBA00001933"/>
    </source>
</evidence>
<dbReference type="SUPFAM" id="SSF53686">
    <property type="entry name" value="Tryptophan synthase beta subunit-like PLP-dependent enzymes"/>
    <property type="match status" value="1"/>
</dbReference>
<dbReference type="InterPro" id="IPR050214">
    <property type="entry name" value="Cys_Synth/Cystath_Beta-Synth"/>
</dbReference>
<evidence type="ECO:0000259" key="4">
    <source>
        <dbReference type="Pfam" id="PF00291"/>
    </source>
</evidence>
<dbReference type="NCBIfam" id="TIGR00260">
    <property type="entry name" value="thrC"/>
    <property type="match status" value="1"/>
</dbReference>
<dbReference type="InterPro" id="IPR036052">
    <property type="entry name" value="TrpB-like_PALP_sf"/>
</dbReference>
<dbReference type="AlphaFoldDB" id="A0A382HH92"/>
<dbReference type="CDD" id="cd01563">
    <property type="entry name" value="Thr-synth_1"/>
    <property type="match status" value="1"/>
</dbReference>
<evidence type="ECO:0000256" key="2">
    <source>
        <dbReference type="ARBA" id="ARBA00005517"/>
    </source>
</evidence>
<organism evidence="5">
    <name type="scientific">marine metagenome</name>
    <dbReference type="NCBI Taxonomy" id="408172"/>
    <lineage>
        <taxon>unclassified sequences</taxon>
        <taxon>metagenomes</taxon>
        <taxon>ecological metagenomes</taxon>
    </lineage>
</organism>
<dbReference type="Pfam" id="PF00291">
    <property type="entry name" value="PALP"/>
    <property type="match status" value="1"/>
</dbReference>
<feature type="non-terminal residue" evidence="5">
    <location>
        <position position="210"/>
    </location>
</feature>
<comment type="cofactor">
    <cofactor evidence="1">
        <name>pyridoxal 5'-phosphate</name>
        <dbReference type="ChEBI" id="CHEBI:597326"/>
    </cofactor>
</comment>
<sequence length="210" mass="21868">MTVGIAWAKKLGATTVACASTGNTSASLAAYAGRAGMRAIVLIPSGNVAMGKIAQAIVHGAKVIQIDGNFDDAMRLVQQTDAYLLNSINPFRLEGQKTLAFEVCETLGRAPDTLILPMGNAGNISAIWKGFKEWKAAGKISTLPKMIGVQAAGANPIVRTFRGQSNSCTVAKPDTVATAIRIGAPVNWTKAIAAIRESGGDAVTVTDREI</sequence>
<comment type="similarity">
    <text evidence="2">Belongs to the threonine synthase family.</text>
</comment>
<gene>
    <name evidence="5" type="ORF">METZ01_LOCUS239500</name>
</gene>
<protein>
    <recommendedName>
        <fullName evidence="4">Tryptophan synthase beta chain-like PALP domain-containing protein</fullName>
    </recommendedName>
</protein>
<dbReference type="InterPro" id="IPR004450">
    <property type="entry name" value="Thr_synthase-like"/>
</dbReference>
<proteinExistence type="inferred from homology"/>
<evidence type="ECO:0000256" key="3">
    <source>
        <dbReference type="ARBA" id="ARBA00022898"/>
    </source>
</evidence>
<evidence type="ECO:0000313" key="5">
    <source>
        <dbReference type="EMBL" id="SVB86646.1"/>
    </source>
</evidence>
<dbReference type="PANTHER" id="PTHR10314">
    <property type="entry name" value="CYSTATHIONINE BETA-SYNTHASE"/>
    <property type="match status" value="1"/>
</dbReference>